<evidence type="ECO:0000259" key="4">
    <source>
        <dbReference type="PROSITE" id="PS50995"/>
    </source>
</evidence>
<evidence type="ECO:0000313" key="6">
    <source>
        <dbReference type="Proteomes" id="UP000542674"/>
    </source>
</evidence>
<dbReference type="Pfam" id="PF12802">
    <property type="entry name" value="MarR_2"/>
    <property type="match status" value="1"/>
</dbReference>
<dbReference type="Gene3D" id="1.10.10.10">
    <property type="entry name" value="Winged helix-like DNA-binding domain superfamily/Winged helix DNA-binding domain"/>
    <property type="match status" value="1"/>
</dbReference>
<dbReference type="EMBL" id="JACHJS010000001">
    <property type="protein sequence ID" value="MBB4965857.1"/>
    <property type="molecule type" value="Genomic_DNA"/>
</dbReference>
<evidence type="ECO:0000256" key="1">
    <source>
        <dbReference type="ARBA" id="ARBA00023015"/>
    </source>
</evidence>
<dbReference type="PROSITE" id="PS01117">
    <property type="entry name" value="HTH_MARR_1"/>
    <property type="match status" value="1"/>
</dbReference>
<dbReference type="Proteomes" id="UP000542674">
    <property type="component" value="Unassembled WGS sequence"/>
</dbReference>
<keyword evidence="1" id="KW-0805">Transcription regulation</keyword>
<dbReference type="RefSeq" id="WP_184669564.1">
    <property type="nucleotide sequence ID" value="NZ_BAABAI010000038.1"/>
</dbReference>
<dbReference type="SMART" id="SM00347">
    <property type="entry name" value="HTH_MARR"/>
    <property type="match status" value="1"/>
</dbReference>
<dbReference type="SUPFAM" id="SSF46785">
    <property type="entry name" value="Winged helix' DNA-binding domain"/>
    <property type="match status" value="1"/>
</dbReference>
<evidence type="ECO:0000313" key="5">
    <source>
        <dbReference type="EMBL" id="MBB4965857.1"/>
    </source>
</evidence>
<sequence>MGDAVDLVLAQWRAERPDVDASPLAVLGRVLRLARLLDRDLREFLAPFDLEPGEFDVLATLRRAGGHRGMTSGAFLDAALVTAGAITNRIDRMVAKGLVARVPDATDRRVVRITLTERGRTMVDGMLGDHLARYTRLLDPLDTRTRQVVADALRSLLQRCE</sequence>
<dbReference type="AlphaFoldDB" id="A0A7W7T3D5"/>
<dbReference type="GO" id="GO:0006950">
    <property type="term" value="P:response to stress"/>
    <property type="evidence" value="ECO:0007669"/>
    <property type="project" value="TreeGrafter"/>
</dbReference>
<dbReference type="PROSITE" id="PS50995">
    <property type="entry name" value="HTH_MARR_2"/>
    <property type="match status" value="1"/>
</dbReference>
<accession>A0A7W7T3D5</accession>
<keyword evidence="2 5" id="KW-0238">DNA-binding</keyword>
<evidence type="ECO:0000256" key="3">
    <source>
        <dbReference type="ARBA" id="ARBA00023163"/>
    </source>
</evidence>
<dbReference type="InterPro" id="IPR036388">
    <property type="entry name" value="WH-like_DNA-bd_sf"/>
</dbReference>
<dbReference type="InterPro" id="IPR000835">
    <property type="entry name" value="HTH_MarR-typ"/>
</dbReference>
<dbReference type="InterPro" id="IPR023187">
    <property type="entry name" value="Tscrpt_reg_MarR-type_CS"/>
</dbReference>
<evidence type="ECO:0000256" key="2">
    <source>
        <dbReference type="ARBA" id="ARBA00023125"/>
    </source>
</evidence>
<organism evidence="5 6">
    <name type="scientific">Saccharothrix violaceirubra</name>
    <dbReference type="NCBI Taxonomy" id="413306"/>
    <lineage>
        <taxon>Bacteria</taxon>
        <taxon>Bacillati</taxon>
        <taxon>Actinomycetota</taxon>
        <taxon>Actinomycetes</taxon>
        <taxon>Pseudonocardiales</taxon>
        <taxon>Pseudonocardiaceae</taxon>
        <taxon>Saccharothrix</taxon>
    </lineage>
</organism>
<feature type="domain" description="HTH marR-type" evidence="4">
    <location>
        <begin position="23"/>
        <end position="161"/>
    </location>
</feature>
<keyword evidence="3" id="KW-0804">Transcription</keyword>
<dbReference type="InterPro" id="IPR036390">
    <property type="entry name" value="WH_DNA-bd_sf"/>
</dbReference>
<dbReference type="PRINTS" id="PR00598">
    <property type="entry name" value="HTHMARR"/>
</dbReference>
<protein>
    <submittedName>
        <fullName evidence="5">DNA-binding MarR family transcriptional regulator</fullName>
    </submittedName>
</protein>
<dbReference type="PANTHER" id="PTHR33164:SF104">
    <property type="entry name" value="TRANSCRIPTIONAL REGULATORY PROTEIN"/>
    <property type="match status" value="1"/>
</dbReference>
<name>A0A7W7T3D5_9PSEU</name>
<dbReference type="PANTHER" id="PTHR33164">
    <property type="entry name" value="TRANSCRIPTIONAL REGULATOR, MARR FAMILY"/>
    <property type="match status" value="1"/>
</dbReference>
<gene>
    <name evidence="5" type="ORF">F4559_003216</name>
</gene>
<keyword evidence="6" id="KW-1185">Reference proteome</keyword>
<reference evidence="5 6" key="1">
    <citation type="submission" date="2020-08" db="EMBL/GenBank/DDBJ databases">
        <title>Sequencing the genomes of 1000 actinobacteria strains.</title>
        <authorList>
            <person name="Klenk H.-P."/>
        </authorList>
    </citation>
    <scope>NUCLEOTIDE SEQUENCE [LARGE SCALE GENOMIC DNA]</scope>
    <source>
        <strain evidence="5 6">DSM 45084</strain>
    </source>
</reference>
<comment type="caution">
    <text evidence="5">The sequence shown here is derived from an EMBL/GenBank/DDBJ whole genome shotgun (WGS) entry which is preliminary data.</text>
</comment>
<dbReference type="GO" id="GO:0003700">
    <property type="term" value="F:DNA-binding transcription factor activity"/>
    <property type="evidence" value="ECO:0007669"/>
    <property type="project" value="InterPro"/>
</dbReference>
<dbReference type="InterPro" id="IPR039422">
    <property type="entry name" value="MarR/SlyA-like"/>
</dbReference>
<dbReference type="GO" id="GO:0003677">
    <property type="term" value="F:DNA binding"/>
    <property type="evidence" value="ECO:0007669"/>
    <property type="project" value="UniProtKB-KW"/>
</dbReference>
<proteinExistence type="predicted"/>